<keyword evidence="3" id="KW-0813">Transport</keyword>
<dbReference type="InterPro" id="IPR039424">
    <property type="entry name" value="SBP_5"/>
</dbReference>
<reference evidence="6 7" key="1">
    <citation type="journal article" date="2011" name="Int. J. Syst. Evol. Microbiol.">
        <title>Description of Undibacterium oligocarboniphilum sp. nov., isolated from purified water, and Undibacterium pigrum strain CCUG 49012 as the type strain of Undibacterium parvum sp. nov., and emended descriptions of the genus Undibacterium and the species Undibacterium pigrum.</title>
        <authorList>
            <person name="Eder W."/>
            <person name="Wanner G."/>
            <person name="Ludwig W."/>
            <person name="Busse H.J."/>
            <person name="Ziemke-Kageler F."/>
            <person name="Lang E."/>
        </authorList>
    </citation>
    <scope>NUCLEOTIDE SEQUENCE [LARGE SCALE GENOMIC DNA]</scope>
    <source>
        <strain evidence="6 7">DSM 23061</strain>
    </source>
</reference>
<dbReference type="OrthoDB" id="8773025at2"/>
<dbReference type="GO" id="GO:0030313">
    <property type="term" value="C:cell envelope"/>
    <property type="evidence" value="ECO:0007669"/>
    <property type="project" value="UniProtKB-SubCell"/>
</dbReference>
<comment type="subcellular location">
    <subcellularLocation>
        <location evidence="1">Cell envelope</location>
    </subcellularLocation>
</comment>
<dbReference type="PANTHER" id="PTHR30290:SF10">
    <property type="entry name" value="PERIPLASMIC OLIGOPEPTIDE-BINDING PROTEIN-RELATED"/>
    <property type="match status" value="1"/>
</dbReference>
<protein>
    <recommendedName>
        <fullName evidence="5">Solute-binding protein family 5 domain-containing protein</fullName>
    </recommendedName>
</protein>
<organism evidence="6 7">
    <name type="scientific">Undibacterium parvum</name>
    <dbReference type="NCBI Taxonomy" id="401471"/>
    <lineage>
        <taxon>Bacteria</taxon>
        <taxon>Pseudomonadati</taxon>
        <taxon>Pseudomonadota</taxon>
        <taxon>Betaproteobacteria</taxon>
        <taxon>Burkholderiales</taxon>
        <taxon>Oxalobacteraceae</taxon>
        <taxon>Undibacterium</taxon>
    </lineage>
</organism>
<dbReference type="SUPFAM" id="SSF53850">
    <property type="entry name" value="Periplasmic binding protein-like II"/>
    <property type="match status" value="1"/>
</dbReference>
<name>A0A3Q9BPC0_9BURK</name>
<accession>A0A3Q9BPC0</accession>
<evidence type="ECO:0000256" key="3">
    <source>
        <dbReference type="ARBA" id="ARBA00022448"/>
    </source>
</evidence>
<comment type="similarity">
    <text evidence="2">Belongs to the bacterial solute-binding protein 5 family.</text>
</comment>
<dbReference type="Proteomes" id="UP000275663">
    <property type="component" value="Chromosome"/>
</dbReference>
<dbReference type="InterPro" id="IPR000914">
    <property type="entry name" value="SBP_5_dom"/>
</dbReference>
<dbReference type="RefSeq" id="WP_126126858.1">
    <property type="nucleotide sequence ID" value="NZ_CP034464.1"/>
</dbReference>
<evidence type="ECO:0000313" key="6">
    <source>
        <dbReference type="EMBL" id="AZP11470.1"/>
    </source>
</evidence>
<evidence type="ECO:0000259" key="5">
    <source>
        <dbReference type="Pfam" id="PF00496"/>
    </source>
</evidence>
<dbReference type="Gene3D" id="3.40.190.10">
    <property type="entry name" value="Periplasmic binding protein-like II"/>
    <property type="match status" value="1"/>
</dbReference>
<dbReference type="KEGG" id="upv:EJN92_05325"/>
<evidence type="ECO:0000256" key="4">
    <source>
        <dbReference type="ARBA" id="ARBA00022729"/>
    </source>
</evidence>
<dbReference type="Gene3D" id="3.10.105.10">
    <property type="entry name" value="Dipeptide-binding Protein, Domain 3"/>
    <property type="match status" value="1"/>
</dbReference>
<evidence type="ECO:0000256" key="2">
    <source>
        <dbReference type="ARBA" id="ARBA00005695"/>
    </source>
</evidence>
<dbReference type="PANTHER" id="PTHR30290">
    <property type="entry name" value="PERIPLASMIC BINDING COMPONENT OF ABC TRANSPORTER"/>
    <property type="match status" value="1"/>
</dbReference>
<evidence type="ECO:0000313" key="7">
    <source>
        <dbReference type="Proteomes" id="UP000275663"/>
    </source>
</evidence>
<keyword evidence="4" id="KW-0732">Signal</keyword>
<dbReference type="GO" id="GO:0015833">
    <property type="term" value="P:peptide transport"/>
    <property type="evidence" value="ECO:0007669"/>
    <property type="project" value="TreeGrafter"/>
</dbReference>
<keyword evidence="7" id="KW-1185">Reference proteome</keyword>
<dbReference type="Pfam" id="PF00496">
    <property type="entry name" value="SBP_bac_5"/>
    <property type="match status" value="1"/>
</dbReference>
<gene>
    <name evidence="6" type="ORF">EJN92_05325</name>
</gene>
<dbReference type="GO" id="GO:1904680">
    <property type="term" value="F:peptide transmembrane transporter activity"/>
    <property type="evidence" value="ECO:0007669"/>
    <property type="project" value="TreeGrafter"/>
</dbReference>
<dbReference type="AlphaFoldDB" id="A0A3Q9BPC0"/>
<dbReference type="EMBL" id="CP034464">
    <property type="protein sequence ID" value="AZP11470.1"/>
    <property type="molecule type" value="Genomic_DNA"/>
</dbReference>
<sequence>MNFLQMPSYRLATLHQHLTPDPTCAEAHVLPALSLLYQTLVRKNRSKDTLSPDLALSWQHSDDGRTWTFALGPAYFHDGSVVLASDVALSLARHIWPDSSAIMSGILRPLIVAAATCSQGEIPAGIVADDTQALLHLHLIQPYCPLLEILSHPALGITKNTETAVLGSGPMQLVKNAGNAQTDADSLQLLRFAAYRGGRRVPEQLSLHGYANFSQLKQALESGEVNAALVERKHQLRLLEAQQLNSSALRDRWVGLLILNAAGGLGDRALRQALHAQLQSAAQDAFGAEFSAQFLPEGLLPQAPPTNPIFALSTEQIRQRWSAQTRQQPLRILYAAGRGVLTQSLDLLIALLQQCQLAYTLIPTKNAGEVYALVARGEFDVVVRGWIQDFDDPDQFFGCFEKQAPEPQAGVHYATFFEKIAAARTLPEATLRGSAYRDALSALENEYLYIPLCRDHNRLLHDPALNPQTLCRDPFDLDAIDLR</sequence>
<feature type="domain" description="Solute-binding protein family 5" evidence="5">
    <location>
        <begin position="50"/>
        <end position="400"/>
    </location>
</feature>
<proteinExistence type="inferred from homology"/>
<evidence type="ECO:0000256" key="1">
    <source>
        <dbReference type="ARBA" id="ARBA00004196"/>
    </source>
</evidence>